<feature type="non-terminal residue" evidence="7">
    <location>
        <position position="1"/>
    </location>
</feature>
<evidence type="ECO:0000259" key="6">
    <source>
        <dbReference type="PROSITE" id="PS50215"/>
    </source>
</evidence>
<proteinExistence type="evidence at transcript level"/>
<dbReference type="Gene3D" id="3.40.390.10">
    <property type="entry name" value="Collagenase (Catalytic Domain)"/>
    <property type="match status" value="1"/>
</dbReference>
<organism evidence="7">
    <name type="scientific">Rhipicephalus pulchellus</name>
    <name type="common">Yellow backed tick</name>
    <name type="synonym">Dermacentor pulchellus</name>
    <dbReference type="NCBI Taxonomy" id="72859"/>
    <lineage>
        <taxon>Eukaryota</taxon>
        <taxon>Metazoa</taxon>
        <taxon>Ecdysozoa</taxon>
        <taxon>Arthropoda</taxon>
        <taxon>Chelicerata</taxon>
        <taxon>Arachnida</taxon>
        <taxon>Acari</taxon>
        <taxon>Parasitiformes</taxon>
        <taxon>Ixodida</taxon>
        <taxon>Ixodoidea</taxon>
        <taxon>Ixodidae</taxon>
        <taxon>Rhipicephalinae</taxon>
        <taxon>Rhipicephalus</taxon>
        <taxon>Rhipicephalus</taxon>
    </lineage>
</organism>
<dbReference type="InterPro" id="IPR001590">
    <property type="entry name" value="Peptidase_M12B"/>
</dbReference>
<feature type="active site" evidence="5">
    <location>
        <position position="329"/>
    </location>
</feature>
<dbReference type="PROSITE" id="PS50215">
    <property type="entry name" value="ADAM_MEPRO"/>
    <property type="match status" value="1"/>
</dbReference>
<keyword evidence="1 7" id="KW-0645">Protease</keyword>
<feature type="disulfide bond" evidence="5">
    <location>
        <begin position="305"/>
        <end position="385"/>
    </location>
</feature>
<dbReference type="AlphaFoldDB" id="L7MGS8"/>
<dbReference type="InterPro" id="IPR024079">
    <property type="entry name" value="MetalloPept_cat_dom_sf"/>
</dbReference>
<dbReference type="GO" id="GO:0006509">
    <property type="term" value="P:membrane protein ectodomain proteolysis"/>
    <property type="evidence" value="ECO:0007669"/>
    <property type="project" value="TreeGrafter"/>
</dbReference>
<dbReference type="Pfam" id="PF01421">
    <property type="entry name" value="Reprolysin"/>
    <property type="match status" value="1"/>
</dbReference>
<dbReference type="GO" id="GO:0004222">
    <property type="term" value="F:metalloendopeptidase activity"/>
    <property type="evidence" value="ECO:0007669"/>
    <property type="project" value="InterPro"/>
</dbReference>
<keyword evidence="3 5" id="KW-0862">Zinc</keyword>
<reference evidence="7" key="2">
    <citation type="journal article" date="2015" name="J. Proteomics">
        <title>Sexual differences in the sialomes of the zebra tick, Rhipicephalus pulchellus.</title>
        <authorList>
            <person name="Tan A.W."/>
            <person name="Francischetti I.M."/>
            <person name="Slovak M."/>
            <person name="Kini R.M."/>
            <person name="Ribeiro J.M."/>
        </authorList>
    </citation>
    <scope>NUCLEOTIDE SEQUENCE</scope>
    <source>
        <tissue evidence="7">Salivary gland</tissue>
    </source>
</reference>
<dbReference type="EMBL" id="GACK01002561">
    <property type="protein sequence ID" value="JAA62473.1"/>
    <property type="molecule type" value="mRNA"/>
</dbReference>
<dbReference type="GO" id="GO:0046872">
    <property type="term" value="F:metal ion binding"/>
    <property type="evidence" value="ECO:0007669"/>
    <property type="project" value="UniProtKB-KW"/>
</dbReference>
<feature type="binding site" evidence="5">
    <location>
        <position position="338"/>
    </location>
    <ligand>
        <name>Zn(2+)</name>
        <dbReference type="ChEBI" id="CHEBI:29105"/>
        <note>catalytic</note>
    </ligand>
</feature>
<feature type="binding site" evidence="5">
    <location>
        <position position="332"/>
    </location>
    <ligand>
        <name>Zn(2+)</name>
        <dbReference type="ChEBI" id="CHEBI:29105"/>
        <note>catalytic</note>
    </ligand>
</feature>
<dbReference type="SUPFAM" id="SSF55486">
    <property type="entry name" value="Metalloproteases ('zincins'), catalytic domain"/>
    <property type="match status" value="1"/>
</dbReference>
<name>L7MGS8_RHIPC</name>
<comment type="caution">
    <text evidence="5">Lacks conserved residue(s) required for the propagation of feature annotation.</text>
</comment>
<keyword evidence="5" id="KW-0479">Metal-binding</keyword>
<evidence type="ECO:0000256" key="3">
    <source>
        <dbReference type="ARBA" id="ARBA00022833"/>
    </source>
</evidence>
<accession>L7MGS8</accession>
<dbReference type="PANTHER" id="PTHR11905:SF159">
    <property type="entry name" value="ADAM METALLOPROTEASE"/>
    <property type="match status" value="1"/>
</dbReference>
<evidence type="ECO:0000313" key="7">
    <source>
        <dbReference type="EMBL" id="JAA62473.1"/>
    </source>
</evidence>
<evidence type="ECO:0000256" key="2">
    <source>
        <dbReference type="ARBA" id="ARBA00022801"/>
    </source>
</evidence>
<reference evidence="7" key="1">
    <citation type="submission" date="2012-11" db="EMBL/GenBank/DDBJ databases">
        <authorList>
            <person name="Lucero-Rivera Y.E."/>
            <person name="Tovar-Ramirez D."/>
        </authorList>
    </citation>
    <scope>NUCLEOTIDE SEQUENCE</scope>
    <source>
        <tissue evidence="7">Salivary gland</tissue>
    </source>
</reference>
<evidence type="ECO:0000256" key="1">
    <source>
        <dbReference type="ARBA" id="ARBA00022670"/>
    </source>
</evidence>
<dbReference type="Gene3D" id="3.40.1620.60">
    <property type="match status" value="1"/>
</dbReference>
<evidence type="ECO:0000256" key="5">
    <source>
        <dbReference type="PROSITE-ProRule" id="PRU00276"/>
    </source>
</evidence>
<protein>
    <submittedName>
        <fullName evidence="7">Putative tick salivary metalloprotease</fullName>
    </submittedName>
</protein>
<keyword evidence="2" id="KW-0378">Hydrolase</keyword>
<evidence type="ECO:0000256" key="4">
    <source>
        <dbReference type="ARBA" id="ARBA00023049"/>
    </source>
</evidence>
<dbReference type="PANTHER" id="PTHR11905">
    <property type="entry name" value="ADAM A DISINTEGRIN AND METALLOPROTEASE DOMAIN"/>
    <property type="match status" value="1"/>
</dbReference>
<feature type="domain" description="Peptidase M12B" evidence="6">
    <location>
        <begin position="181"/>
        <end position="390"/>
    </location>
</feature>
<feature type="binding site" evidence="5">
    <location>
        <position position="328"/>
    </location>
    <ligand>
        <name>Zn(2+)</name>
        <dbReference type="ChEBI" id="CHEBI:29105"/>
        <note>catalytic</note>
    </ligand>
</feature>
<keyword evidence="5" id="KW-1015">Disulfide bond</keyword>
<keyword evidence="4 7" id="KW-0482">Metalloprotease</keyword>
<sequence>KASNKLAAITALMHLTAVGCREMIGIFLVLCHVVFCFAHKEVFIYPTIIEERTTAGKLALRLNDDITLNLERSSVLAKNLRFITTYRSGHQLSTIDTSSIQENLYQDPQWQSSLKVLRTDGGVQVEGIIDSKRRIKPLLQRGRSSQGQVLHSMYEVEEISNYISERAINVTARTSESAKTFTVELHVISDEYHQRHFLLRESLIEYMAVTVTAVNLRYQGMVGLSIFFKLVGITRSYNDEFSRQIVGVIDTWQTLEGLVNYVKDGHIDGSFDVLYLMTGGELASIRSNGNVDRDVAGLAYVGKVCTMYAVAEGEDIPMSYAGVHTMAHELAHTLGATHDPQDSSDCSWFNGFLMSYVDKGANKYRLSDCSQDKIRKVVESLEVDCIEETATITFSTKNTGTLPGQSITASKFCELKMRKKLRTKRIRSVAYSFMPLGLALKCKMKCCYKKGNETWCQETDTLEGMKCTEGNTCKRGICADHTRAEK</sequence>